<dbReference type="RefSeq" id="WP_203924333.1">
    <property type="nucleotide sequence ID" value="NZ_BONZ01000109.1"/>
</dbReference>
<gene>
    <name evidence="1" type="ORF">Raf01_90970</name>
</gene>
<dbReference type="EMBL" id="BONZ01000109">
    <property type="protein sequence ID" value="GIH20925.1"/>
    <property type="molecule type" value="Genomic_DNA"/>
</dbReference>
<keyword evidence="2" id="KW-1185">Reference proteome</keyword>
<proteinExistence type="predicted"/>
<protein>
    <submittedName>
        <fullName evidence="1">Uncharacterized protein</fullName>
    </submittedName>
</protein>
<organism evidence="1 2">
    <name type="scientific">Rugosimonospora africana</name>
    <dbReference type="NCBI Taxonomy" id="556532"/>
    <lineage>
        <taxon>Bacteria</taxon>
        <taxon>Bacillati</taxon>
        <taxon>Actinomycetota</taxon>
        <taxon>Actinomycetes</taxon>
        <taxon>Micromonosporales</taxon>
        <taxon>Micromonosporaceae</taxon>
        <taxon>Rugosimonospora</taxon>
    </lineage>
</organism>
<reference evidence="1" key="1">
    <citation type="submission" date="2021-01" db="EMBL/GenBank/DDBJ databases">
        <title>Whole genome shotgun sequence of Rugosimonospora africana NBRC 104875.</title>
        <authorList>
            <person name="Komaki H."/>
            <person name="Tamura T."/>
        </authorList>
    </citation>
    <scope>NUCLEOTIDE SEQUENCE</scope>
    <source>
        <strain evidence="1">NBRC 104875</strain>
    </source>
</reference>
<dbReference type="Proteomes" id="UP000642748">
    <property type="component" value="Unassembled WGS sequence"/>
</dbReference>
<name>A0A8J3R0U8_9ACTN</name>
<evidence type="ECO:0000313" key="2">
    <source>
        <dbReference type="Proteomes" id="UP000642748"/>
    </source>
</evidence>
<sequence length="184" mass="19451">MSDPLTLASVGAVALTEGIKFLYAQAGEAIKAWRTRRNSNEPSAEVELAAPDAAFDHAPRQARIDFAVVGGLEQDLRDLRAALADLNDGIEEVDPHDHATLERVDGLRRLLEAVYGERFVFRGEPAVSSSAAIVKGEAVVEDVRGYVAGLRARKILGGAVAGHVRAGRVETGGRAVGVEVDSVG</sequence>
<comment type="caution">
    <text evidence="1">The sequence shown here is derived from an EMBL/GenBank/DDBJ whole genome shotgun (WGS) entry which is preliminary data.</text>
</comment>
<accession>A0A8J3R0U8</accession>
<evidence type="ECO:0000313" key="1">
    <source>
        <dbReference type="EMBL" id="GIH20925.1"/>
    </source>
</evidence>
<dbReference type="AlphaFoldDB" id="A0A8J3R0U8"/>